<accession>A0AC60QL19</accession>
<comment type="caution">
    <text evidence="1">The sequence shown here is derived from an EMBL/GenBank/DDBJ whole genome shotgun (WGS) entry which is preliminary data.</text>
</comment>
<name>A0AC60QL19_IXOPE</name>
<organism evidence="1 2">
    <name type="scientific">Ixodes persulcatus</name>
    <name type="common">Taiga tick</name>
    <dbReference type="NCBI Taxonomy" id="34615"/>
    <lineage>
        <taxon>Eukaryota</taxon>
        <taxon>Metazoa</taxon>
        <taxon>Ecdysozoa</taxon>
        <taxon>Arthropoda</taxon>
        <taxon>Chelicerata</taxon>
        <taxon>Arachnida</taxon>
        <taxon>Acari</taxon>
        <taxon>Parasitiformes</taxon>
        <taxon>Ixodida</taxon>
        <taxon>Ixodoidea</taxon>
        <taxon>Ixodidae</taxon>
        <taxon>Ixodinae</taxon>
        <taxon>Ixodes</taxon>
    </lineage>
</organism>
<reference evidence="1 2" key="1">
    <citation type="journal article" date="2020" name="Cell">
        <title>Large-Scale Comparative Analyses of Tick Genomes Elucidate Their Genetic Diversity and Vector Capacities.</title>
        <authorList>
            <consortium name="Tick Genome and Microbiome Consortium (TIGMIC)"/>
            <person name="Jia N."/>
            <person name="Wang J."/>
            <person name="Shi W."/>
            <person name="Du L."/>
            <person name="Sun Y."/>
            <person name="Zhan W."/>
            <person name="Jiang J.F."/>
            <person name="Wang Q."/>
            <person name="Zhang B."/>
            <person name="Ji P."/>
            <person name="Bell-Sakyi L."/>
            <person name="Cui X.M."/>
            <person name="Yuan T.T."/>
            <person name="Jiang B.G."/>
            <person name="Yang W.F."/>
            <person name="Lam T.T."/>
            <person name="Chang Q.C."/>
            <person name="Ding S.J."/>
            <person name="Wang X.J."/>
            <person name="Zhu J.G."/>
            <person name="Ruan X.D."/>
            <person name="Zhao L."/>
            <person name="Wei J.T."/>
            <person name="Ye R.Z."/>
            <person name="Que T.C."/>
            <person name="Du C.H."/>
            <person name="Zhou Y.H."/>
            <person name="Cheng J.X."/>
            <person name="Dai P.F."/>
            <person name="Guo W.B."/>
            <person name="Han X.H."/>
            <person name="Huang E.J."/>
            <person name="Li L.F."/>
            <person name="Wei W."/>
            <person name="Gao Y.C."/>
            <person name="Liu J.Z."/>
            <person name="Shao H.Z."/>
            <person name="Wang X."/>
            <person name="Wang C.C."/>
            <person name="Yang T.C."/>
            <person name="Huo Q.B."/>
            <person name="Li W."/>
            <person name="Chen H.Y."/>
            <person name="Chen S.E."/>
            <person name="Zhou L.G."/>
            <person name="Ni X.B."/>
            <person name="Tian J.H."/>
            <person name="Sheng Y."/>
            <person name="Liu T."/>
            <person name="Pan Y.S."/>
            <person name="Xia L.Y."/>
            <person name="Li J."/>
            <person name="Zhao F."/>
            <person name="Cao W.C."/>
        </authorList>
    </citation>
    <scope>NUCLEOTIDE SEQUENCE [LARGE SCALE GENOMIC DNA]</scope>
    <source>
        <strain evidence="1">Iper-2018</strain>
    </source>
</reference>
<protein>
    <submittedName>
        <fullName evidence="1">Uncharacterized protein</fullName>
    </submittedName>
</protein>
<sequence length="226" mass="25713">MASSRQDPGYEARIASLMNLCVVRYVTDASTINWRRLTTFAAACEQYLRSVKKKKRKAVRELLRSCKTLGEYATIVRQMYEDPDGRDFFECFRMSRARYLAHGSSQRIIAESYCCSAAFACANVQETSRALRTVLEPLYMPAPTEELWARNTQQFYDLWNFPNCVCAIDGKHITVEARGSATFNYKKTHSIILLAVVDGQGKFVMVDIGEFGFWNDSAVFRSCPIG</sequence>
<keyword evidence="2" id="KW-1185">Reference proteome</keyword>
<evidence type="ECO:0000313" key="2">
    <source>
        <dbReference type="Proteomes" id="UP000805193"/>
    </source>
</evidence>
<proteinExistence type="predicted"/>
<evidence type="ECO:0000313" key="1">
    <source>
        <dbReference type="EMBL" id="KAG0435782.1"/>
    </source>
</evidence>
<gene>
    <name evidence="1" type="ORF">HPB47_018321</name>
</gene>
<dbReference type="Proteomes" id="UP000805193">
    <property type="component" value="Unassembled WGS sequence"/>
</dbReference>
<dbReference type="EMBL" id="JABSTQ010007395">
    <property type="protein sequence ID" value="KAG0435782.1"/>
    <property type="molecule type" value="Genomic_DNA"/>
</dbReference>